<name>A0A5B7HLQ3_PORTR</name>
<dbReference type="EMBL" id="VSRR010031553">
    <property type="protein sequence ID" value="MPC70689.1"/>
    <property type="molecule type" value="Genomic_DNA"/>
</dbReference>
<sequence>MKRDERKPITLPPPLYPLSVLSGAVRGRGGSGGALLCMAWCEWAIVYHGAIKPGSNASVLMYFCIDVVSRCLMVIEALGAVKRRRLYDHECYLIGSSGVVEEGKTDRKMDREVK</sequence>
<dbReference type="Proteomes" id="UP000324222">
    <property type="component" value="Unassembled WGS sequence"/>
</dbReference>
<evidence type="ECO:0000313" key="1">
    <source>
        <dbReference type="EMBL" id="MPC70689.1"/>
    </source>
</evidence>
<keyword evidence="2" id="KW-1185">Reference proteome</keyword>
<comment type="caution">
    <text evidence="1">The sequence shown here is derived from an EMBL/GenBank/DDBJ whole genome shotgun (WGS) entry which is preliminary data.</text>
</comment>
<reference evidence="1 2" key="1">
    <citation type="submission" date="2019-05" db="EMBL/GenBank/DDBJ databases">
        <title>Another draft genome of Portunus trituberculatus and its Hox gene families provides insights of decapod evolution.</title>
        <authorList>
            <person name="Jeong J.-H."/>
            <person name="Song I."/>
            <person name="Kim S."/>
            <person name="Choi T."/>
            <person name="Kim D."/>
            <person name="Ryu S."/>
            <person name="Kim W."/>
        </authorList>
    </citation>
    <scope>NUCLEOTIDE SEQUENCE [LARGE SCALE GENOMIC DNA]</scope>
    <source>
        <tissue evidence="1">Muscle</tissue>
    </source>
</reference>
<organism evidence="1 2">
    <name type="scientific">Portunus trituberculatus</name>
    <name type="common">Swimming crab</name>
    <name type="synonym">Neptunus trituberculatus</name>
    <dbReference type="NCBI Taxonomy" id="210409"/>
    <lineage>
        <taxon>Eukaryota</taxon>
        <taxon>Metazoa</taxon>
        <taxon>Ecdysozoa</taxon>
        <taxon>Arthropoda</taxon>
        <taxon>Crustacea</taxon>
        <taxon>Multicrustacea</taxon>
        <taxon>Malacostraca</taxon>
        <taxon>Eumalacostraca</taxon>
        <taxon>Eucarida</taxon>
        <taxon>Decapoda</taxon>
        <taxon>Pleocyemata</taxon>
        <taxon>Brachyura</taxon>
        <taxon>Eubrachyura</taxon>
        <taxon>Portunoidea</taxon>
        <taxon>Portunidae</taxon>
        <taxon>Portuninae</taxon>
        <taxon>Portunus</taxon>
    </lineage>
</organism>
<proteinExistence type="predicted"/>
<dbReference type="AlphaFoldDB" id="A0A5B7HLQ3"/>
<gene>
    <name evidence="1" type="ORF">E2C01_064944</name>
</gene>
<accession>A0A5B7HLQ3</accession>
<protein>
    <submittedName>
        <fullName evidence="1">Uncharacterized protein</fullName>
    </submittedName>
</protein>
<evidence type="ECO:0000313" key="2">
    <source>
        <dbReference type="Proteomes" id="UP000324222"/>
    </source>
</evidence>